<feature type="domain" description="3-keto-alpha-glucoside-1,2-lyase/3-keto-2-hydroxy-glucal hydratase" evidence="2">
    <location>
        <begin position="23"/>
        <end position="217"/>
    </location>
</feature>
<organism evidence="3 4">
    <name type="scientific">Chitinophaga niabensis</name>
    <dbReference type="NCBI Taxonomy" id="536979"/>
    <lineage>
        <taxon>Bacteria</taxon>
        <taxon>Pseudomonadati</taxon>
        <taxon>Bacteroidota</taxon>
        <taxon>Chitinophagia</taxon>
        <taxon>Chitinophagales</taxon>
        <taxon>Chitinophagaceae</taxon>
        <taxon>Chitinophaga</taxon>
    </lineage>
</organism>
<keyword evidence="4" id="KW-1185">Reference proteome</keyword>
<protein>
    <recommendedName>
        <fullName evidence="2">3-keto-alpha-glucoside-1,2-lyase/3-keto-2-hydroxy-glucal hydratase domain-containing protein</fullName>
    </recommendedName>
</protein>
<accession>A0A1N6DH00</accession>
<dbReference type="Gene3D" id="2.60.120.560">
    <property type="entry name" value="Exo-inulinase, domain 1"/>
    <property type="match status" value="1"/>
</dbReference>
<feature type="signal peptide" evidence="1">
    <location>
        <begin position="1"/>
        <end position="20"/>
    </location>
</feature>
<dbReference type="InterPro" id="IPR010496">
    <property type="entry name" value="AL/BT2_dom"/>
</dbReference>
<dbReference type="AlphaFoldDB" id="A0A1N6DH00"/>
<feature type="chain" id="PRO_5012003291" description="3-keto-alpha-glucoside-1,2-lyase/3-keto-2-hydroxy-glucal hydratase domain-containing protein" evidence="1">
    <location>
        <begin position="21"/>
        <end position="219"/>
    </location>
</feature>
<gene>
    <name evidence="3" type="ORF">SAMN04488055_0737</name>
</gene>
<dbReference type="RefSeq" id="WP_074237945.1">
    <property type="nucleotide sequence ID" value="NZ_FSRA01000001.1"/>
</dbReference>
<dbReference type="STRING" id="536979.SAMN04488055_0737"/>
<evidence type="ECO:0000259" key="2">
    <source>
        <dbReference type="Pfam" id="PF06439"/>
    </source>
</evidence>
<dbReference type="Proteomes" id="UP000185003">
    <property type="component" value="Unassembled WGS sequence"/>
</dbReference>
<dbReference type="Pfam" id="PF06439">
    <property type="entry name" value="3keto-disac_hyd"/>
    <property type="match status" value="1"/>
</dbReference>
<reference evidence="3 4" key="1">
    <citation type="submission" date="2016-11" db="EMBL/GenBank/DDBJ databases">
        <authorList>
            <person name="Jaros S."/>
            <person name="Januszkiewicz K."/>
            <person name="Wedrychowicz H."/>
        </authorList>
    </citation>
    <scope>NUCLEOTIDE SEQUENCE [LARGE SCALE GENOMIC DNA]</scope>
    <source>
        <strain evidence="3 4">DSM 24787</strain>
    </source>
</reference>
<proteinExistence type="predicted"/>
<dbReference type="EMBL" id="FSRA01000001">
    <property type="protein sequence ID" value="SIN70038.1"/>
    <property type="molecule type" value="Genomic_DNA"/>
</dbReference>
<keyword evidence="1" id="KW-0732">Signal</keyword>
<evidence type="ECO:0000313" key="3">
    <source>
        <dbReference type="EMBL" id="SIN70038.1"/>
    </source>
</evidence>
<name>A0A1N6DH00_9BACT</name>
<sequence length="219" mass="24656">MNSKSILLSFLLLSFMGANAQDFSPLFNGKDLSGWYSFIKSKGKDNDVDKVFSVQDGMLYITGKEFGYIATEKTYSDFHLVVEFKWGNNKWPPREKVVRDNGILYHTVGNDKVWPRAVECQIQEKDCGDFWLIDSVTAIIDGVRSPATKNTHIVKKKDAEKPTGEWNRIEVISLKGKCTHIVNGVIVNEAEDASVRSGKIAIQSEGADIYYRKIALKVL</sequence>
<dbReference type="GO" id="GO:0016787">
    <property type="term" value="F:hydrolase activity"/>
    <property type="evidence" value="ECO:0007669"/>
    <property type="project" value="InterPro"/>
</dbReference>
<evidence type="ECO:0000313" key="4">
    <source>
        <dbReference type="Proteomes" id="UP000185003"/>
    </source>
</evidence>
<evidence type="ECO:0000256" key="1">
    <source>
        <dbReference type="SAM" id="SignalP"/>
    </source>
</evidence>